<gene>
    <name evidence="15" type="ORF">CINC_LOCUS11718</name>
</gene>
<dbReference type="CDD" id="cd19049">
    <property type="entry name" value="LGIC_TM_anion"/>
    <property type="match status" value="1"/>
</dbReference>
<keyword evidence="3" id="KW-0813">Transport</keyword>
<organism evidence="15 16">
    <name type="scientific">Chrysodeixis includens</name>
    <name type="common">Soybean looper</name>
    <name type="synonym">Pseudoplusia includens</name>
    <dbReference type="NCBI Taxonomy" id="689277"/>
    <lineage>
        <taxon>Eukaryota</taxon>
        <taxon>Metazoa</taxon>
        <taxon>Ecdysozoa</taxon>
        <taxon>Arthropoda</taxon>
        <taxon>Hexapoda</taxon>
        <taxon>Insecta</taxon>
        <taxon>Pterygota</taxon>
        <taxon>Neoptera</taxon>
        <taxon>Endopterygota</taxon>
        <taxon>Lepidoptera</taxon>
        <taxon>Glossata</taxon>
        <taxon>Ditrysia</taxon>
        <taxon>Noctuoidea</taxon>
        <taxon>Noctuidae</taxon>
        <taxon>Plusiinae</taxon>
        <taxon>Chrysodeixis</taxon>
    </lineage>
</organism>
<dbReference type="SUPFAM" id="SSF63712">
    <property type="entry name" value="Nicotinic receptor ligand binding domain-like"/>
    <property type="match status" value="1"/>
</dbReference>
<dbReference type="PRINTS" id="PR00253">
    <property type="entry name" value="GABAARECEPTR"/>
</dbReference>
<protein>
    <recommendedName>
        <fullName evidence="17">Glutamate-gated chloride channel</fullName>
    </recommendedName>
</protein>
<feature type="transmembrane region" description="Helical" evidence="11">
    <location>
        <begin position="358"/>
        <end position="380"/>
    </location>
</feature>
<evidence type="ECO:0000256" key="11">
    <source>
        <dbReference type="SAM" id="Phobius"/>
    </source>
</evidence>
<dbReference type="GO" id="GO:0004888">
    <property type="term" value="F:transmembrane signaling receptor activity"/>
    <property type="evidence" value="ECO:0007669"/>
    <property type="project" value="InterPro"/>
</dbReference>
<dbReference type="CDD" id="cd18987">
    <property type="entry name" value="LGIC_ECD_anion"/>
    <property type="match status" value="1"/>
</dbReference>
<dbReference type="InterPro" id="IPR038050">
    <property type="entry name" value="Neuro_actylchol_rec"/>
</dbReference>
<dbReference type="SUPFAM" id="SSF90112">
    <property type="entry name" value="Neurotransmitter-gated ion-channel transmembrane pore"/>
    <property type="match status" value="1"/>
</dbReference>
<dbReference type="Gene3D" id="2.70.170.10">
    <property type="entry name" value="Neurotransmitter-gated ion-channel ligand-binding domain"/>
    <property type="match status" value="1"/>
</dbReference>
<evidence type="ECO:0000313" key="15">
    <source>
        <dbReference type="EMBL" id="CAH0605783.1"/>
    </source>
</evidence>
<sequence>MGWSCVVARAVALFLMLSRASALTSDIFAAGKSDKEILDNLLKNSRYDKRLLPPVDGVLTVNVSVLLLSLASPDESSLKYEVEFLLQQQWYDPRLRYSNQSHYDFLNAIHHHEDIWLPDTYFIMHGDFKDPIIPMHFALRIYRNGTINYLMRRHLILSCQGRLNIFPFDDPLCSFALESISYEQSAITYVWKNDEDTLRKSPSLTTLNAYLIQNQTIPCPIKASWRGNYSCLKVDLIFTRDRAFYFTTVFIPGIILVTSSFITFWLEWNAVPARSMIGNYSCLKVDLIFTRDRSFYFTTVFIPGIILVTSSFITFWLEWNAVPARVMIGVTTMLNFFTTSNGFRSTLPVVSNLTAMNVWDGVCMCFIYASLLEFVCVNYVGRKRPLHNVVYRPGENPVTQRLPAVLSRIGIILASPLEAMAFLNWGKSEIPQAECSSAGDKKRESTGAAELVSCTACTGPGACTHTANNGGVAEPCFVQVRKKEPPHPIRVAKTIDVIARITFPTAYAVFLIFFFIHYKAFS</sequence>
<feature type="transmembrane region" description="Helical" evidence="11">
    <location>
        <begin position="294"/>
        <end position="317"/>
    </location>
</feature>
<evidence type="ECO:0000256" key="9">
    <source>
        <dbReference type="ARBA" id="ARBA00023136"/>
    </source>
</evidence>
<dbReference type="FunFam" id="1.20.58.390:FF:000021">
    <property type="entry name" value="glutamate-gated chloride channel isoform X12"/>
    <property type="match status" value="1"/>
</dbReference>
<dbReference type="OrthoDB" id="8173437at2759"/>
<keyword evidence="10" id="KW-0407">Ion channel</keyword>
<dbReference type="EMBL" id="LR824009">
    <property type="protein sequence ID" value="CAH0605783.1"/>
    <property type="molecule type" value="Genomic_DNA"/>
</dbReference>
<evidence type="ECO:0000256" key="7">
    <source>
        <dbReference type="ARBA" id="ARBA00022989"/>
    </source>
</evidence>
<dbReference type="GO" id="GO:0005886">
    <property type="term" value="C:plasma membrane"/>
    <property type="evidence" value="ECO:0007669"/>
    <property type="project" value="UniProtKB-SubCell"/>
</dbReference>
<proteinExistence type="predicted"/>
<name>A0A9P0C124_CHRIL</name>
<dbReference type="GO" id="GO:0099095">
    <property type="term" value="F:ligand-gated monoatomic anion channel activity"/>
    <property type="evidence" value="ECO:0007669"/>
    <property type="project" value="UniProtKB-ARBA"/>
</dbReference>
<evidence type="ECO:0000256" key="2">
    <source>
        <dbReference type="ARBA" id="ARBA00004236"/>
    </source>
</evidence>
<keyword evidence="6 12" id="KW-0732">Signal</keyword>
<keyword evidence="9 11" id="KW-0472">Membrane</keyword>
<evidence type="ECO:0000256" key="3">
    <source>
        <dbReference type="ARBA" id="ARBA00022448"/>
    </source>
</evidence>
<dbReference type="InterPro" id="IPR036719">
    <property type="entry name" value="Neuro-gated_channel_TM_sf"/>
</dbReference>
<feature type="transmembrane region" description="Helical" evidence="11">
    <location>
        <begin position="243"/>
        <end position="266"/>
    </location>
</feature>
<evidence type="ECO:0000256" key="10">
    <source>
        <dbReference type="ARBA" id="ARBA00023303"/>
    </source>
</evidence>
<keyword evidence="7 11" id="KW-1133">Transmembrane helix</keyword>
<evidence type="ECO:0008006" key="17">
    <source>
        <dbReference type="Google" id="ProtNLM"/>
    </source>
</evidence>
<keyword evidence="16" id="KW-1185">Reference proteome</keyword>
<dbReference type="InterPro" id="IPR006029">
    <property type="entry name" value="Neurotrans-gated_channel_TM"/>
</dbReference>
<evidence type="ECO:0000256" key="8">
    <source>
        <dbReference type="ARBA" id="ARBA00023065"/>
    </source>
</evidence>
<keyword evidence="8" id="KW-0406">Ion transport</keyword>
<feature type="signal peptide" evidence="12">
    <location>
        <begin position="1"/>
        <end position="22"/>
    </location>
</feature>
<evidence type="ECO:0000256" key="12">
    <source>
        <dbReference type="SAM" id="SignalP"/>
    </source>
</evidence>
<dbReference type="AlphaFoldDB" id="A0A9P0C124"/>
<dbReference type="PANTHER" id="PTHR18945">
    <property type="entry name" value="NEUROTRANSMITTER GATED ION CHANNEL"/>
    <property type="match status" value="1"/>
</dbReference>
<keyword evidence="5 11" id="KW-0812">Transmembrane</keyword>
<evidence type="ECO:0000313" key="16">
    <source>
        <dbReference type="Proteomes" id="UP001154114"/>
    </source>
</evidence>
<evidence type="ECO:0000256" key="4">
    <source>
        <dbReference type="ARBA" id="ARBA00022475"/>
    </source>
</evidence>
<feature type="transmembrane region" description="Helical" evidence="11">
    <location>
        <begin position="497"/>
        <end position="518"/>
    </location>
</feature>
<evidence type="ECO:0000259" key="13">
    <source>
        <dbReference type="Pfam" id="PF02931"/>
    </source>
</evidence>
<evidence type="ECO:0000256" key="5">
    <source>
        <dbReference type="ARBA" id="ARBA00022692"/>
    </source>
</evidence>
<dbReference type="InterPro" id="IPR006202">
    <property type="entry name" value="Neur_chan_lig-bd"/>
</dbReference>
<dbReference type="Pfam" id="PF02932">
    <property type="entry name" value="Neur_chan_memb"/>
    <property type="match status" value="1"/>
</dbReference>
<feature type="chain" id="PRO_5040318665" description="Glutamate-gated chloride channel" evidence="12">
    <location>
        <begin position="23"/>
        <end position="522"/>
    </location>
</feature>
<comment type="subcellular location">
    <subcellularLocation>
        <location evidence="2">Cell membrane</location>
    </subcellularLocation>
    <subcellularLocation>
        <location evidence="1">Membrane</location>
        <topology evidence="1">Multi-pass membrane protein</topology>
    </subcellularLocation>
</comment>
<evidence type="ECO:0000259" key="14">
    <source>
        <dbReference type="Pfam" id="PF02932"/>
    </source>
</evidence>
<evidence type="ECO:0000256" key="1">
    <source>
        <dbReference type="ARBA" id="ARBA00004141"/>
    </source>
</evidence>
<dbReference type="InterPro" id="IPR036734">
    <property type="entry name" value="Neur_chan_lig-bd_sf"/>
</dbReference>
<dbReference type="Proteomes" id="UP001154114">
    <property type="component" value="Chromosome 6"/>
</dbReference>
<dbReference type="GO" id="GO:0005230">
    <property type="term" value="F:extracellular ligand-gated monoatomic ion channel activity"/>
    <property type="evidence" value="ECO:0007669"/>
    <property type="project" value="InterPro"/>
</dbReference>
<dbReference type="InterPro" id="IPR006201">
    <property type="entry name" value="Neur_channel"/>
</dbReference>
<keyword evidence="4" id="KW-1003">Cell membrane</keyword>
<dbReference type="GO" id="GO:0005254">
    <property type="term" value="F:chloride channel activity"/>
    <property type="evidence" value="ECO:0007669"/>
    <property type="project" value="UniProtKB-ARBA"/>
</dbReference>
<accession>A0A9P0C124</accession>
<evidence type="ECO:0000256" key="6">
    <source>
        <dbReference type="ARBA" id="ARBA00022729"/>
    </source>
</evidence>
<reference evidence="15" key="1">
    <citation type="submission" date="2021-12" db="EMBL/GenBank/DDBJ databases">
        <authorList>
            <person name="King R."/>
        </authorList>
    </citation>
    <scope>NUCLEOTIDE SEQUENCE</scope>
</reference>
<feature type="domain" description="Neurotransmitter-gated ion-channel ligand-binding" evidence="13">
    <location>
        <begin position="35"/>
        <end position="215"/>
    </location>
</feature>
<feature type="domain" description="Neurotransmitter-gated ion-channel transmembrane" evidence="14">
    <location>
        <begin position="301"/>
        <end position="514"/>
    </location>
</feature>
<dbReference type="InterPro" id="IPR006028">
    <property type="entry name" value="GABAA/Glycine_rcpt"/>
</dbReference>
<dbReference type="Gene3D" id="1.20.58.390">
    <property type="entry name" value="Neurotransmitter-gated ion-channel transmembrane domain"/>
    <property type="match status" value="2"/>
</dbReference>
<dbReference type="Pfam" id="PF02931">
    <property type="entry name" value="Neur_chan_LBD"/>
    <property type="match status" value="1"/>
</dbReference>